<dbReference type="InterPro" id="IPR043592">
    <property type="entry name" value="FMNL_animal"/>
</dbReference>
<accession>A0A2P6V9Q8</accession>
<dbReference type="InterPro" id="IPR015425">
    <property type="entry name" value="FH2_Formin"/>
</dbReference>
<feature type="domain" description="FH2" evidence="4">
    <location>
        <begin position="1"/>
        <end position="238"/>
    </location>
</feature>
<dbReference type="PANTHER" id="PTHR45857:SF8">
    <property type="entry name" value="FORMIN-HOMOLOGY AND ZINC FINGER DOMAINS PROTEIN 1"/>
    <property type="match status" value="1"/>
</dbReference>
<dbReference type="STRING" id="554055.A0A2P6V9Q8"/>
<feature type="region of interest" description="Disordered" evidence="3">
    <location>
        <begin position="534"/>
        <end position="585"/>
    </location>
</feature>
<evidence type="ECO:0000259" key="4">
    <source>
        <dbReference type="PROSITE" id="PS51444"/>
    </source>
</evidence>
<feature type="compositionally biased region" description="Low complexity" evidence="3">
    <location>
        <begin position="534"/>
        <end position="574"/>
    </location>
</feature>
<keyword evidence="2" id="KW-0175">Coiled coil</keyword>
<dbReference type="GO" id="GO:0051015">
    <property type="term" value="F:actin filament binding"/>
    <property type="evidence" value="ECO:0007669"/>
    <property type="project" value="TreeGrafter"/>
</dbReference>
<dbReference type="Gene3D" id="1.20.58.2220">
    <property type="entry name" value="Formin, FH2 domain"/>
    <property type="match status" value="1"/>
</dbReference>
<dbReference type="PROSITE" id="PS51444">
    <property type="entry name" value="FH2"/>
    <property type="match status" value="1"/>
</dbReference>
<evidence type="ECO:0000256" key="1">
    <source>
        <dbReference type="ARBA" id="ARBA00023449"/>
    </source>
</evidence>
<feature type="region of interest" description="Disordered" evidence="3">
    <location>
        <begin position="824"/>
        <end position="853"/>
    </location>
</feature>
<evidence type="ECO:0000313" key="6">
    <source>
        <dbReference type="Proteomes" id="UP000239649"/>
    </source>
</evidence>
<reference evidence="5 6" key="1">
    <citation type="journal article" date="2018" name="Plant J.">
        <title>Genome sequences of Chlorella sorokiniana UTEX 1602 and Micractinium conductrix SAG 241.80: implications to maltose excretion by a green alga.</title>
        <authorList>
            <person name="Arriola M.B."/>
            <person name="Velmurugan N."/>
            <person name="Zhang Y."/>
            <person name="Plunkett M.H."/>
            <person name="Hondzo H."/>
            <person name="Barney B.M."/>
        </authorList>
    </citation>
    <scope>NUCLEOTIDE SEQUENCE [LARGE SCALE GENOMIC DNA]</scope>
    <source>
        <strain evidence="5 6">SAG 241.80</strain>
    </source>
</reference>
<feature type="region of interest" description="Disordered" evidence="3">
    <location>
        <begin position="648"/>
        <end position="669"/>
    </location>
</feature>
<dbReference type="GO" id="GO:0008360">
    <property type="term" value="P:regulation of cell shape"/>
    <property type="evidence" value="ECO:0007669"/>
    <property type="project" value="TreeGrafter"/>
</dbReference>
<name>A0A2P6V9Q8_9CHLO</name>
<keyword evidence="6" id="KW-1185">Reference proteome</keyword>
<dbReference type="Pfam" id="PF02181">
    <property type="entry name" value="FH2"/>
    <property type="match status" value="1"/>
</dbReference>
<protein>
    <submittedName>
        <fullName evidence="5">Disheveled-associated activator of morphogenesis 1</fullName>
    </submittedName>
</protein>
<evidence type="ECO:0000256" key="2">
    <source>
        <dbReference type="SAM" id="Coils"/>
    </source>
</evidence>
<evidence type="ECO:0000256" key="3">
    <source>
        <dbReference type="SAM" id="MobiDB-lite"/>
    </source>
</evidence>
<evidence type="ECO:0000313" key="5">
    <source>
        <dbReference type="EMBL" id="PSC70820.1"/>
    </source>
</evidence>
<dbReference type="AlphaFoldDB" id="A0A2P6V9Q8"/>
<feature type="region of interest" description="Disordered" evidence="3">
    <location>
        <begin position="223"/>
        <end position="280"/>
    </location>
</feature>
<organism evidence="5 6">
    <name type="scientific">Micractinium conductrix</name>
    <dbReference type="NCBI Taxonomy" id="554055"/>
    <lineage>
        <taxon>Eukaryota</taxon>
        <taxon>Viridiplantae</taxon>
        <taxon>Chlorophyta</taxon>
        <taxon>core chlorophytes</taxon>
        <taxon>Trebouxiophyceae</taxon>
        <taxon>Chlorellales</taxon>
        <taxon>Chlorellaceae</taxon>
        <taxon>Chlorella clade</taxon>
        <taxon>Micractinium</taxon>
    </lineage>
</organism>
<dbReference type="GO" id="GO:0005829">
    <property type="term" value="C:cytosol"/>
    <property type="evidence" value="ECO:0007669"/>
    <property type="project" value="TreeGrafter"/>
</dbReference>
<sequence length="1145" mass="116019">MDEPAVVERVEAAFFASQATARAEGVAAAAAVLDAACAEVARCNVLRTLLKVAGAAGNFLSAGNQNGAAAGFQIDALLLLKDVKSSRARTRTLLNVVARQVAATHPEGACLMDVLPSAAAAAGVDLQVAKAELAELAAGARRVEEALGAAGAAAPLAGFRAEVVERLGEVEVRLAEAEAAFKHLGSFINGQRSTLAAPAAFFGVLQKVAEELADALAENAVADAGAGPSKSSGSTQDAKPRCGRSSPGGSTASLDQARGRQGSIGAENSSAAGGQGSDKVAARFSDKGALLERLKQVSAGRRQPAGSLQSPGGQSPVASQRRRQHSPQPCLSKAAIDGIGGSRRGDPMSSSGGVEPATASPPAVSSVDAAALLAATQTSQGAEAGGDAAAAGTKLSTPVAHLLAESARLISSMDGTDGGFGSAIGSLGSGAPAPAAVPVAAAHDTAATPDGAIKSVVAGEDDDEEEEEEEGGYSTPRGAVSLRWLEQQQQQPVLQVPVQAAAQQQVYVQQQRQAGPPAAGAAAAVLKTSRADSLASRGSLSQLRQRSLQKLSPTSTPLSSLGRQSSQSSSGCCSDGASIPRSSARVRGSLLRRSASPLGLGATVAEMEAAAAHCLAAGVPPAAAAQRASLPGHLLPAEPAAAMLAPRASQQQQALPFDSQAAHHTSWQAAAEEGQEDAALPSAQGGGFGKMHSRASSCDLTFYAPFSMDREGQSAFVEAPRGLAATHAYGREPATAWGPLAAQQRVQQQQQPPMRPSGLVRHISADACVLARVAAEPAVAGQRRIAFSVPTSPTHRSSDVPSANRRPAPLNLRGVTDRLQLHVAQQQAAAGSAGASNGGSLSHQPRAQRAQHMPQLSPVLESLLASVPTPMPPQQADAELAEDDLADLAGFTSDHELEWQQLESLEQRDAALQAQQVAAREAREAYLCGQLAAAAAAPWAGQPPAASMGVQQEDVYAAEQEARQLAALPSPLNSATIDFDAAVARLLASAGNTPTGPLGQGVRGPGETFAGSAGLRASSGVVPQRQHMALLEPVLPAPLGEGVRASHAMSERVPAAALRMSIEGPRAMLHSSASAPAGEQAAAAGGGDWHAAAAGQQAGYCEHSLEPGAPAGFPAAAWEAGVGPMRRRRHLGGLRRLLGGGGRLY</sequence>
<dbReference type="EMBL" id="LHPF02000018">
    <property type="protein sequence ID" value="PSC70820.1"/>
    <property type="molecule type" value="Genomic_DNA"/>
</dbReference>
<feature type="compositionally biased region" description="Low complexity" evidence="3">
    <location>
        <begin position="824"/>
        <end position="840"/>
    </location>
</feature>
<feature type="compositionally biased region" description="Polar residues" evidence="3">
    <location>
        <begin position="789"/>
        <end position="801"/>
    </location>
</feature>
<dbReference type="InterPro" id="IPR042201">
    <property type="entry name" value="FH2_Formin_sf"/>
</dbReference>
<dbReference type="GO" id="GO:0030866">
    <property type="term" value="P:cortical actin cytoskeleton organization"/>
    <property type="evidence" value="ECO:0007669"/>
    <property type="project" value="TreeGrafter"/>
</dbReference>
<comment type="similarity">
    <text evidence="1">Belongs to the formin homology family.</text>
</comment>
<dbReference type="GO" id="GO:0016477">
    <property type="term" value="P:cell migration"/>
    <property type="evidence" value="ECO:0007669"/>
    <property type="project" value="TreeGrafter"/>
</dbReference>
<proteinExistence type="inferred from homology"/>
<dbReference type="PANTHER" id="PTHR45857">
    <property type="entry name" value="FORMIN-LIKE PROTEIN"/>
    <property type="match status" value="1"/>
</dbReference>
<dbReference type="SUPFAM" id="SSF101447">
    <property type="entry name" value="Formin homology 2 domain (FH2 domain)"/>
    <property type="match status" value="1"/>
</dbReference>
<feature type="region of interest" description="Disordered" evidence="3">
    <location>
        <begin position="786"/>
        <end position="810"/>
    </location>
</feature>
<feature type="region of interest" description="Disordered" evidence="3">
    <location>
        <begin position="298"/>
        <end position="362"/>
    </location>
</feature>
<dbReference type="Proteomes" id="UP000239649">
    <property type="component" value="Unassembled WGS sequence"/>
</dbReference>
<feature type="coiled-coil region" evidence="2">
    <location>
        <begin position="126"/>
        <end position="180"/>
    </location>
</feature>
<gene>
    <name evidence="5" type="ORF">C2E20_5828</name>
</gene>
<comment type="caution">
    <text evidence="5">The sequence shown here is derived from an EMBL/GenBank/DDBJ whole genome shotgun (WGS) entry which is preliminary data.</text>
</comment>
<feature type="compositionally biased region" description="Polar residues" evidence="3">
    <location>
        <begin position="306"/>
        <end position="318"/>
    </location>
</feature>